<sequence length="103" mass="11575">MMIFGKYSGLDPTSEKLKLVGNKRIGTQPTAISRRTTEIKGRKNLAAGKVPEWKRIPEHSYGSKHNSSVLPHTLKPFNSESIQLKPQKNPNNLSYCVEQNKSL</sequence>
<dbReference type="Proteomes" id="UP000478052">
    <property type="component" value="Unassembled WGS sequence"/>
</dbReference>
<evidence type="ECO:0000313" key="2">
    <source>
        <dbReference type="EMBL" id="KAF0706632.1"/>
    </source>
</evidence>
<accession>A0A6G0VRI9</accession>
<organism evidence="2 3">
    <name type="scientific">Aphis craccivora</name>
    <name type="common">Cowpea aphid</name>
    <dbReference type="NCBI Taxonomy" id="307492"/>
    <lineage>
        <taxon>Eukaryota</taxon>
        <taxon>Metazoa</taxon>
        <taxon>Ecdysozoa</taxon>
        <taxon>Arthropoda</taxon>
        <taxon>Hexapoda</taxon>
        <taxon>Insecta</taxon>
        <taxon>Pterygota</taxon>
        <taxon>Neoptera</taxon>
        <taxon>Paraneoptera</taxon>
        <taxon>Hemiptera</taxon>
        <taxon>Sternorrhyncha</taxon>
        <taxon>Aphidomorpha</taxon>
        <taxon>Aphidoidea</taxon>
        <taxon>Aphididae</taxon>
        <taxon>Aphidini</taxon>
        <taxon>Aphis</taxon>
        <taxon>Aphis</taxon>
    </lineage>
</organism>
<gene>
    <name evidence="2" type="ORF">FWK35_00034774</name>
</gene>
<reference evidence="2 3" key="1">
    <citation type="submission" date="2019-08" db="EMBL/GenBank/DDBJ databases">
        <title>Whole genome of Aphis craccivora.</title>
        <authorList>
            <person name="Voronova N.V."/>
            <person name="Shulinski R.S."/>
            <person name="Bandarenka Y.V."/>
            <person name="Zhorov D.G."/>
            <person name="Warner D."/>
        </authorList>
    </citation>
    <scope>NUCLEOTIDE SEQUENCE [LARGE SCALE GENOMIC DNA]</scope>
    <source>
        <strain evidence="2">180601</strain>
        <tissue evidence="2">Whole Body</tissue>
    </source>
</reference>
<dbReference type="AlphaFoldDB" id="A0A6G0VRI9"/>
<dbReference type="EMBL" id="VUJU01012846">
    <property type="protein sequence ID" value="KAF0706632.1"/>
    <property type="molecule type" value="Genomic_DNA"/>
</dbReference>
<feature type="region of interest" description="Disordered" evidence="1">
    <location>
        <begin position="81"/>
        <end position="103"/>
    </location>
</feature>
<evidence type="ECO:0000313" key="3">
    <source>
        <dbReference type="Proteomes" id="UP000478052"/>
    </source>
</evidence>
<name>A0A6G0VRI9_APHCR</name>
<keyword evidence="3" id="KW-1185">Reference proteome</keyword>
<comment type="caution">
    <text evidence="2">The sequence shown here is derived from an EMBL/GenBank/DDBJ whole genome shotgun (WGS) entry which is preliminary data.</text>
</comment>
<evidence type="ECO:0000256" key="1">
    <source>
        <dbReference type="SAM" id="MobiDB-lite"/>
    </source>
</evidence>
<proteinExistence type="predicted"/>
<protein>
    <submittedName>
        <fullName evidence="2">Uncharacterized protein</fullName>
    </submittedName>
</protein>
<dbReference type="OrthoDB" id="6631955at2759"/>